<sequence length="86" mass="9644">MIGFVLQALRACLKNRERAIFRYGSSPHPRPTTRQDDTGSGGWAGVRAGTGFLKRALSYHLTRQGDVRAANHPHRHRSDRPQRPGL</sequence>
<evidence type="ECO:0000313" key="2">
    <source>
        <dbReference type="EMBL" id="RSU55390.1"/>
    </source>
</evidence>
<proteinExistence type="predicted"/>
<organism evidence="2 3">
    <name type="scientific">Sphingobium yanoikuyae</name>
    <name type="common">Sphingomonas yanoikuyae</name>
    <dbReference type="NCBI Taxonomy" id="13690"/>
    <lineage>
        <taxon>Bacteria</taxon>
        <taxon>Pseudomonadati</taxon>
        <taxon>Pseudomonadota</taxon>
        <taxon>Alphaproteobacteria</taxon>
        <taxon>Sphingomonadales</taxon>
        <taxon>Sphingomonadaceae</taxon>
        <taxon>Sphingobium</taxon>
    </lineage>
</organism>
<evidence type="ECO:0000256" key="1">
    <source>
        <dbReference type="SAM" id="MobiDB-lite"/>
    </source>
</evidence>
<accession>A0A430BRX6</accession>
<dbReference type="Proteomes" id="UP000287401">
    <property type="component" value="Unassembled WGS sequence"/>
</dbReference>
<reference evidence="2 3" key="1">
    <citation type="submission" date="2018-07" db="EMBL/GenBank/DDBJ databases">
        <title>Genomic and Epidemiologic Investigation of an Indolent Hospital Outbreak.</title>
        <authorList>
            <person name="Johnson R.C."/>
            <person name="Deming C."/>
            <person name="Conlan S."/>
            <person name="Zellmer C.J."/>
            <person name="Michelin A.V."/>
            <person name="Lee-Lin S."/>
            <person name="Thomas P.J."/>
            <person name="Park M."/>
            <person name="Weingarten R.A."/>
            <person name="Less J."/>
            <person name="Dekker J.P."/>
            <person name="Frank K.M."/>
            <person name="Musser K.A."/>
            <person name="Mcquiston J.R."/>
            <person name="Henderson D.K."/>
            <person name="Lau A.F."/>
            <person name="Palmore T.N."/>
            <person name="Segre J.A."/>
        </authorList>
    </citation>
    <scope>NUCLEOTIDE SEQUENCE [LARGE SCALE GENOMIC DNA]</scope>
    <source>
        <strain evidence="2 3">SK-NIH.Env6_1116</strain>
    </source>
</reference>
<dbReference type="AlphaFoldDB" id="A0A430BRX6"/>
<protein>
    <submittedName>
        <fullName evidence="2">Uncharacterized protein</fullName>
    </submittedName>
</protein>
<evidence type="ECO:0000313" key="3">
    <source>
        <dbReference type="Proteomes" id="UP000287401"/>
    </source>
</evidence>
<name>A0A430BRX6_SPHYA</name>
<feature type="region of interest" description="Disordered" evidence="1">
    <location>
        <begin position="23"/>
        <end position="43"/>
    </location>
</feature>
<feature type="region of interest" description="Disordered" evidence="1">
    <location>
        <begin position="63"/>
        <end position="86"/>
    </location>
</feature>
<comment type="caution">
    <text evidence="2">The sequence shown here is derived from an EMBL/GenBank/DDBJ whole genome shotgun (WGS) entry which is preliminary data.</text>
</comment>
<gene>
    <name evidence="2" type="ORF">DAH51_16845</name>
</gene>
<dbReference type="EMBL" id="QRAL01000019">
    <property type="protein sequence ID" value="RSU55390.1"/>
    <property type="molecule type" value="Genomic_DNA"/>
</dbReference>